<reference evidence="1" key="1">
    <citation type="journal article" date="2023" name="Mol. Phylogenet. Evol.">
        <title>Genome-scale phylogeny and comparative genomics of the fungal order Sordariales.</title>
        <authorList>
            <person name="Hensen N."/>
            <person name="Bonometti L."/>
            <person name="Westerberg I."/>
            <person name="Brannstrom I.O."/>
            <person name="Guillou S."/>
            <person name="Cros-Aarteil S."/>
            <person name="Calhoun S."/>
            <person name="Haridas S."/>
            <person name="Kuo A."/>
            <person name="Mondo S."/>
            <person name="Pangilinan J."/>
            <person name="Riley R."/>
            <person name="LaButti K."/>
            <person name="Andreopoulos B."/>
            <person name="Lipzen A."/>
            <person name="Chen C."/>
            <person name="Yan M."/>
            <person name="Daum C."/>
            <person name="Ng V."/>
            <person name="Clum A."/>
            <person name="Steindorff A."/>
            <person name="Ohm R.A."/>
            <person name="Martin F."/>
            <person name="Silar P."/>
            <person name="Natvig D.O."/>
            <person name="Lalanne C."/>
            <person name="Gautier V."/>
            <person name="Ament-Velasquez S.L."/>
            <person name="Kruys A."/>
            <person name="Hutchinson M.I."/>
            <person name="Powell A.J."/>
            <person name="Barry K."/>
            <person name="Miller A.N."/>
            <person name="Grigoriev I.V."/>
            <person name="Debuchy R."/>
            <person name="Gladieux P."/>
            <person name="Hiltunen Thoren M."/>
            <person name="Johannesson H."/>
        </authorList>
    </citation>
    <scope>NUCLEOTIDE SEQUENCE</scope>
    <source>
        <strain evidence="1">CBS 118394</strain>
    </source>
</reference>
<gene>
    <name evidence="1" type="ORF">B0H66DRAFT_641351</name>
</gene>
<dbReference type="Proteomes" id="UP001283341">
    <property type="component" value="Unassembled WGS sequence"/>
</dbReference>
<keyword evidence="2" id="KW-1185">Reference proteome</keyword>
<organism evidence="1 2">
    <name type="scientific">Apodospora peruviana</name>
    <dbReference type="NCBI Taxonomy" id="516989"/>
    <lineage>
        <taxon>Eukaryota</taxon>
        <taxon>Fungi</taxon>
        <taxon>Dikarya</taxon>
        <taxon>Ascomycota</taxon>
        <taxon>Pezizomycotina</taxon>
        <taxon>Sordariomycetes</taxon>
        <taxon>Sordariomycetidae</taxon>
        <taxon>Sordariales</taxon>
        <taxon>Lasiosphaeriaceae</taxon>
        <taxon>Apodospora</taxon>
    </lineage>
</organism>
<dbReference type="CDD" id="cd09917">
    <property type="entry name" value="F-box_SF"/>
    <property type="match status" value="1"/>
</dbReference>
<sequence length="550" mass="63495">MASPSASASALVGPVPASSSSSSLPATPVQVLDLETVPVDILHHILRLMNDYKSTINLSSASRCLYYAIDPPCQTPWAARFALLQHAERHFRQHNNPLSPGLACFYCCRILPACHFSSSQMTGRRSKAIDWSDSAPRRQPTMDRFCIGCGIHCLLFPHLRAIRLGPRRRDGEMPRDRMHGERGVGYWYLCHQCGRMKSASERCWLLPWSQPNGVNGFQETICSDVFTDDSTTAPQVRSKFEQLPMTIRDRIFRILSYRDRIMLAQTSTHFHRQVQPPNYRLYSPGINDMYQFMREREETKHRASTLARKRDIACYGCFRMRPPEKFSRVQLRLTTQSDTTATEAGVRDDLMQRYWERRCRTCLTAMFVTATRDNRGRDERAARLRYFQAQTLCEEEGCREVNGGFQKGRGVMRYRHKDCEGCTERKLARERELVLAREKRRERQMVVMRLGVDHYEKDGGMARGLFEGDEDTGGEGQDEVVEDGKNMHHIRSLVKMAVRTEKEEKEIWRSKQKIETAARRARRKARVVKMARHTWGAVRSMAGKIKRAFA</sequence>
<reference evidence="1" key="2">
    <citation type="submission" date="2023-06" db="EMBL/GenBank/DDBJ databases">
        <authorList>
            <consortium name="Lawrence Berkeley National Laboratory"/>
            <person name="Haridas S."/>
            <person name="Hensen N."/>
            <person name="Bonometti L."/>
            <person name="Westerberg I."/>
            <person name="Brannstrom I.O."/>
            <person name="Guillou S."/>
            <person name="Cros-Aarteil S."/>
            <person name="Calhoun S."/>
            <person name="Kuo A."/>
            <person name="Mondo S."/>
            <person name="Pangilinan J."/>
            <person name="Riley R."/>
            <person name="Labutti K."/>
            <person name="Andreopoulos B."/>
            <person name="Lipzen A."/>
            <person name="Chen C."/>
            <person name="Yanf M."/>
            <person name="Daum C."/>
            <person name="Ng V."/>
            <person name="Clum A."/>
            <person name="Steindorff A."/>
            <person name="Ohm R."/>
            <person name="Martin F."/>
            <person name="Silar P."/>
            <person name="Natvig D."/>
            <person name="Lalanne C."/>
            <person name="Gautier V."/>
            <person name="Ament-Velasquez S.L."/>
            <person name="Kruys A."/>
            <person name="Hutchinson M.I."/>
            <person name="Powell A.J."/>
            <person name="Barry K."/>
            <person name="Miller A.N."/>
            <person name="Grigoriev I.V."/>
            <person name="Debuchy R."/>
            <person name="Gladieux P."/>
            <person name="Thoren M.H."/>
            <person name="Johannesson H."/>
        </authorList>
    </citation>
    <scope>NUCLEOTIDE SEQUENCE</scope>
    <source>
        <strain evidence="1">CBS 118394</strain>
    </source>
</reference>
<comment type="caution">
    <text evidence="1">The sequence shown here is derived from an EMBL/GenBank/DDBJ whole genome shotgun (WGS) entry which is preliminary data.</text>
</comment>
<protein>
    <recommendedName>
        <fullName evidence="3">F-box domain-containing protein</fullName>
    </recommendedName>
</protein>
<evidence type="ECO:0000313" key="2">
    <source>
        <dbReference type="Proteomes" id="UP001283341"/>
    </source>
</evidence>
<evidence type="ECO:0000313" key="1">
    <source>
        <dbReference type="EMBL" id="KAK3316518.1"/>
    </source>
</evidence>
<dbReference type="SUPFAM" id="SSF81383">
    <property type="entry name" value="F-box domain"/>
    <property type="match status" value="1"/>
</dbReference>
<dbReference type="EMBL" id="JAUEDM010000005">
    <property type="protein sequence ID" value="KAK3316518.1"/>
    <property type="molecule type" value="Genomic_DNA"/>
</dbReference>
<dbReference type="AlphaFoldDB" id="A0AAE0M2M8"/>
<name>A0AAE0M2M8_9PEZI</name>
<evidence type="ECO:0008006" key="3">
    <source>
        <dbReference type="Google" id="ProtNLM"/>
    </source>
</evidence>
<proteinExistence type="predicted"/>
<accession>A0AAE0M2M8</accession>
<dbReference type="InterPro" id="IPR036047">
    <property type="entry name" value="F-box-like_dom_sf"/>
</dbReference>